<comment type="similarity">
    <text evidence="1">Belongs to the tpcK family.</text>
</comment>
<organism evidence="4 5">
    <name type="scientific">Paraconiothyrium brasiliense</name>
    <dbReference type="NCBI Taxonomy" id="300254"/>
    <lineage>
        <taxon>Eukaryota</taxon>
        <taxon>Fungi</taxon>
        <taxon>Dikarya</taxon>
        <taxon>Ascomycota</taxon>
        <taxon>Pezizomycotina</taxon>
        <taxon>Dothideomycetes</taxon>
        <taxon>Pleosporomycetidae</taxon>
        <taxon>Pleosporales</taxon>
        <taxon>Massarineae</taxon>
        <taxon>Didymosphaeriaceae</taxon>
        <taxon>Paraconiothyrium</taxon>
    </lineage>
</organism>
<comment type="caution">
    <text evidence="4">The sequence shown here is derived from an EMBL/GenBank/DDBJ whole genome shotgun (WGS) entry which is preliminary data.</text>
</comment>
<dbReference type="Gene3D" id="3.30.70.100">
    <property type="match status" value="1"/>
</dbReference>
<gene>
    <name evidence="4" type="ORF">SLS60_008556</name>
</gene>
<dbReference type="SUPFAM" id="SSF54909">
    <property type="entry name" value="Dimeric alpha+beta barrel"/>
    <property type="match status" value="1"/>
</dbReference>
<dbReference type="EMBL" id="JAKJXO020000013">
    <property type="protein sequence ID" value="KAL1596974.1"/>
    <property type="molecule type" value="Genomic_DNA"/>
</dbReference>
<dbReference type="InterPro" id="IPR009799">
    <property type="entry name" value="EthD_dom"/>
</dbReference>
<sequence length="166" mass="17686">MAESISPTTSSIIQHDSSSSITSDSTSLSDSTCSTDSGSPDTTMLPLFTVLIFGFRAPNTTIQEYQNHYDNIHVPLAKSLTGAAFPLSHTRHYYGLNATLAAISAPVDWDSLAVLTFKDATHAGTFSYLLAQPEAAAKIHADEQIFMAEGSPKTVVIGTDTSVTKQ</sequence>
<evidence type="ECO:0000313" key="4">
    <source>
        <dbReference type="EMBL" id="KAL1596974.1"/>
    </source>
</evidence>
<dbReference type="Proteomes" id="UP001521785">
    <property type="component" value="Unassembled WGS sequence"/>
</dbReference>
<proteinExistence type="inferred from homology"/>
<reference evidence="4 5" key="1">
    <citation type="submission" date="2024-02" db="EMBL/GenBank/DDBJ databases">
        <title>De novo assembly and annotation of 12 fungi associated with fruit tree decline syndrome in Ontario, Canada.</title>
        <authorList>
            <person name="Sulman M."/>
            <person name="Ellouze W."/>
            <person name="Ilyukhin E."/>
        </authorList>
    </citation>
    <scope>NUCLEOTIDE SEQUENCE [LARGE SCALE GENOMIC DNA]</scope>
    <source>
        <strain evidence="4 5">M42-189</strain>
    </source>
</reference>
<feature type="compositionally biased region" description="Low complexity" evidence="2">
    <location>
        <begin position="8"/>
        <end position="39"/>
    </location>
</feature>
<keyword evidence="5" id="KW-1185">Reference proteome</keyword>
<evidence type="ECO:0000256" key="1">
    <source>
        <dbReference type="ARBA" id="ARBA00005986"/>
    </source>
</evidence>
<accession>A0ABR3QXT6</accession>
<dbReference type="InterPro" id="IPR011008">
    <property type="entry name" value="Dimeric_a/b-barrel"/>
</dbReference>
<feature type="domain" description="EthD" evidence="3">
    <location>
        <begin position="58"/>
        <end position="148"/>
    </location>
</feature>
<dbReference type="Pfam" id="PF07110">
    <property type="entry name" value="EthD"/>
    <property type="match status" value="1"/>
</dbReference>
<evidence type="ECO:0000256" key="2">
    <source>
        <dbReference type="SAM" id="MobiDB-lite"/>
    </source>
</evidence>
<protein>
    <recommendedName>
        <fullName evidence="3">EthD domain-containing protein</fullName>
    </recommendedName>
</protein>
<evidence type="ECO:0000313" key="5">
    <source>
        <dbReference type="Proteomes" id="UP001521785"/>
    </source>
</evidence>
<evidence type="ECO:0000259" key="3">
    <source>
        <dbReference type="Pfam" id="PF07110"/>
    </source>
</evidence>
<name>A0ABR3QXT6_9PLEO</name>
<feature type="region of interest" description="Disordered" evidence="2">
    <location>
        <begin position="1"/>
        <end position="39"/>
    </location>
</feature>